<gene>
    <name evidence="1" type="ORF">Gaeavirus17_8</name>
</gene>
<protein>
    <submittedName>
        <fullName evidence="1">Uncharacterized protein</fullName>
    </submittedName>
</protein>
<dbReference type="EMBL" id="MK072215">
    <property type="protein sequence ID" value="AYV80222.1"/>
    <property type="molecule type" value="Genomic_DNA"/>
</dbReference>
<sequence>MCSIDDSKPCVATGSSDELDNDTIVCSDEDLGVVYYRRKFSDIVNNIYILGRKFRKGSLSEIQIDGYIHNIIIMCDDVELLYPMIQAPYSYKYEVIDMIRDIKIFAYEFATNMGTTRRRDGLYSSITYLCQHVGSCIKSITYDSVCDSDTCSVIFSEYKAMLEVCNLQITSMLGILNSSVEQSKKMSSPNYYHSHSYLYRLATHCAFDLTMCEVANDLYDIGELPRFTNRSVVSEELGSLIDKFYDKFTESRAYIDSDSIVHEIYSQCVVFREMVIDRLNCEDDEYLSHIMITDASDYKEMERFVLLFWRMISVVRLTCNETEILNNIVRLESCSEFRKYILGIVKAVEQMKYTIECVLEELS</sequence>
<proteinExistence type="predicted"/>
<accession>A0A3G4ZZA4</accession>
<organism evidence="1">
    <name type="scientific">Gaeavirus sp</name>
    <dbReference type="NCBI Taxonomy" id="2487767"/>
    <lineage>
        <taxon>Viruses</taxon>
        <taxon>Varidnaviria</taxon>
        <taxon>Bamfordvirae</taxon>
        <taxon>Nucleocytoviricota</taxon>
        <taxon>Megaviricetes</taxon>
        <taxon>Imitervirales</taxon>
        <taxon>Mimiviridae</taxon>
        <taxon>Klosneuvirinae</taxon>
    </lineage>
</organism>
<evidence type="ECO:0000313" key="1">
    <source>
        <dbReference type="EMBL" id="AYV80222.1"/>
    </source>
</evidence>
<name>A0A3G4ZZA4_9VIRU</name>
<reference evidence="1" key="1">
    <citation type="submission" date="2018-10" db="EMBL/GenBank/DDBJ databases">
        <title>Hidden diversity of soil giant viruses.</title>
        <authorList>
            <person name="Schulz F."/>
            <person name="Alteio L."/>
            <person name="Goudeau D."/>
            <person name="Ryan E.M."/>
            <person name="Malmstrom R.R."/>
            <person name="Blanchard J."/>
            <person name="Woyke T."/>
        </authorList>
    </citation>
    <scope>NUCLEOTIDE SEQUENCE</scope>
    <source>
        <strain evidence="1">GAV1</strain>
    </source>
</reference>